<accession>A0ABT8SRX0</accession>
<keyword evidence="1" id="KW-1133">Transmembrane helix</keyword>
<sequence>MDGGNWSAAPWALVIIGGPLILGLAILVGRLRSRKRDKQIDPVHPSDDPGQGM</sequence>
<dbReference type="Proteomes" id="UP001169063">
    <property type="component" value="Unassembled WGS sequence"/>
</dbReference>
<proteinExistence type="predicted"/>
<dbReference type="RefSeq" id="WP_302110913.1">
    <property type="nucleotide sequence ID" value="NZ_JAUKTR010000006.1"/>
</dbReference>
<keyword evidence="3" id="KW-1185">Reference proteome</keyword>
<organism evidence="2 3">
    <name type="scientific">Peiella sedimenti</name>
    <dbReference type="NCBI Taxonomy" id="3061083"/>
    <lineage>
        <taxon>Bacteria</taxon>
        <taxon>Pseudomonadati</taxon>
        <taxon>Pseudomonadota</taxon>
        <taxon>Alphaproteobacteria</taxon>
        <taxon>Caulobacterales</taxon>
        <taxon>Caulobacteraceae</taxon>
        <taxon>Peiella</taxon>
    </lineage>
</organism>
<keyword evidence="1" id="KW-0472">Membrane</keyword>
<comment type="caution">
    <text evidence="2">The sequence shown here is derived from an EMBL/GenBank/DDBJ whole genome shotgun (WGS) entry which is preliminary data.</text>
</comment>
<gene>
    <name evidence="2" type="ORF">Q0812_13695</name>
</gene>
<name>A0ABT8SRX0_9CAUL</name>
<feature type="transmembrane region" description="Helical" evidence="1">
    <location>
        <begin position="6"/>
        <end position="28"/>
    </location>
</feature>
<keyword evidence="1" id="KW-0812">Transmembrane</keyword>
<evidence type="ECO:0000256" key="1">
    <source>
        <dbReference type="SAM" id="Phobius"/>
    </source>
</evidence>
<dbReference type="EMBL" id="JAUKTR010000006">
    <property type="protein sequence ID" value="MDO1560482.1"/>
    <property type="molecule type" value="Genomic_DNA"/>
</dbReference>
<protein>
    <submittedName>
        <fullName evidence="2">Uncharacterized protein</fullName>
    </submittedName>
</protein>
<evidence type="ECO:0000313" key="2">
    <source>
        <dbReference type="EMBL" id="MDO1560482.1"/>
    </source>
</evidence>
<evidence type="ECO:0000313" key="3">
    <source>
        <dbReference type="Proteomes" id="UP001169063"/>
    </source>
</evidence>
<reference evidence="2" key="1">
    <citation type="submission" date="2023-07" db="EMBL/GenBank/DDBJ databases">
        <title>Brevundimonas soil sp. nov., isolated from the soil of chemical plant.</title>
        <authorList>
            <person name="Wu N."/>
        </authorList>
    </citation>
    <scope>NUCLEOTIDE SEQUENCE</scope>
    <source>
        <strain evidence="2">XZ-24</strain>
    </source>
</reference>